<sequence>MMTPSTNKEEFNPETAYLNLSRILHDCTDRKVLVLVDEYDSPLSSAIDQEMYSYAKIFLRQVFSMLLRIFPLAYDQCLYGDTCLFNEEEVKKIFDHMLMFNPKDTHFSLEQVKQWYEGYDSHVFGIPNFEVRKAFAFWIARQSSSLSSDLKINESASSVVNAAVNGPTAKFRSVFQKCVEKEHISAIPYGFSTSEC</sequence>
<dbReference type="Pfam" id="PF09820">
    <property type="entry name" value="AAA-ATPase_like"/>
    <property type="match status" value="1"/>
</dbReference>
<feature type="domain" description="AAA-ATPase-like" evidence="1">
    <location>
        <begin position="10"/>
        <end position="68"/>
    </location>
</feature>
<comment type="caution">
    <text evidence="2">The sequence shown here is derived from an EMBL/GenBank/DDBJ whole genome shotgun (WGS) entry which is preliminary data.</text>
</comment>
<dbReference type="OrthoDB" id="2143434at2759"/>
<dbReference type="AlphaFoldDB" id="A0A4S4L5K4"/>
<name>A0A4S4L5K4_9AGAM</name>
<dbReference type="InterPro" id="IPR018631">
    <property type="entry name" value="AAA-ATPase-like_dom"/>
</dbReference>
<dbReference type="EMBL" id="SGPK01000211">
    <property type="protein sequence ID" value="THH06171.1"/>
    <property type="molecule type" value="Genomic_DNA"/>
</dbReference>
<proteinExistence type="predicted"/>
<evidence type="ECO:0000313" key="3">
    <source>
        <dbReference type="Proteomes" id="UP000308199"/>
    </source>
</evidence>
<accession>A0A4S4L5K4</accession>
<organism evidence="2 3">
    <name type="scientific">Phellinidium pouzarii</name>
    <dbReference type="NCBI Taxonomy" id="167371"/>
    <lineage>
        <taxon>Eukaryota</taxon>
        <taxon>Fungi</taxon>
        <taxon>Dikarya</taxon>
        <taxon>Basidiomycota</taxon>
        <taxon>Agaricomycotina</taxon>
        <taxon>Agaricomycetes</taxon>
        <taxon>Hymenochaetales</taxon>
        <taxon>Hymenochaetaceae</taxon>
        <taxon>Phellinidium</taxon>
    </lineage>
</organism>
<dbReference type="Proteomes" id="UP000308199">
    <property type="component" value="Unassembled WGS sequence"/>
</dbReference>
<gene>
    <name evidence="2" type="ORF">EW145_g4270</name>
</gene>
<evidence type="ECO:0000259" key="1">
    <source>
        <dbReference type="Pfam" id="PF09820"/>
    </source>
</evidence>
<dbReference type="PANTHER" id="PTHR34825:SF1">
    <property type="entry name" value="AAA-ATPASE-LIKE DOMAIN-CONTAINING PROTEIN"/>
    <property type="match status" value="1"/>
</dbReference>
<dbReference type="PANTHER" id="PTHR34825">
    <property type="entry name" value="CONSERVED PROTEIN, WITH A WEAK D-GALACTARATE DEHYDRATASE/ALTRONATE HYDROLASE DOMAIN"/>
    <property type="match status" value="1"/>
</dbReference>
<protein>
    <recommendedName>
        <fullName evidence="1">AAA-ATPase-like domain-containing protein</fullName>
    </recommendedName>
</protein>
<evidence type="ECO:0000313" key="2">
    <source>
        <dbReference type="EMBL" id="THH06171.1"/>
    </source>
</evidence>
<reference evidence="2 3" key="1">
    <citation type="submission" date="2019-02" db="EMBL/GenBank/DDBJ databases">
        <title>Genome sequencing of the rare red list fungi Phellinidium pouzarii.</title>
        <authorList>
            <person name="Buettner E."/>
            <person name="Kellner H."/>
        </authorList>
    </citation>
    <scope>NUCLEOTIDE SEQUENCE [LARGE SCALE GENOMIC DNA]</scope>
    <source>
        <strain evidence="2 3">DSM 108285</strain>
    </source>
</reference>
<keyword evidence="3" id="KW-1185">Reference proteome</keyword>